<evidence type="ECO:0000313" key="2">
    <source>
        <dbReference type="EMBL" id="OTI63069.1"/>
    </source>
</evidence>
<dbReference type="Proteomes" id="UP000194857">
    <property type="component" value="Unassembled WGS sequence"/>
</dbReference>
<dbReference type="InterPro" id="IPR056105">
    <property type="entry name" value="DUF7688"/>
</dbReference>
<sequence>MTNAAAATIEALVITTLAGLELHLKPVPMAIQPSDSPENWLKFQGAHIAGGSLDEAVQNKVQAFMRRHKTEALFDGERNLTLAGSGLAICYPDMFHVEGEGVTGTSENVSSETPMSHVIKLDGEFLIKGDEVSIRVFWFNLNGRNFSDRRQPFNPDLTYENYLQMVEHDWKCDLKAGGVLTLHQVGSAEVLETHTIQR</sequence>
<dbReference type="Pfam" id="PF24737">
    <property type="entry name" value="DUF7688"/>
    <property type="match status" value="1"/>
</dbReference>
<protein>
    <recommendedName>
        <fullName evidence="1">DUF7688 domain-containing protein</fullName>
    </recommendedName>
</protein>
<accession>A0A241XRF0</accession>
<dbReference type="EMBL" id="NFFZ01000004">
    <property type="protein sequence ID" value="OTI63069.1"/>
    <property type="molecule type" value="Genomic_DNA"/>
</dbReference>
<dbReference type="AlphaFoldDB" id="A0A241XRF0"/>
<dbReference type="RefSeq" id="WP_065085726.1">
    <property type="nucleotide sequence ID" value="NZ_NFFZ01000004.1"/>
</dbReference>
<evidence type="ECO:0000313" key="3">
    <source>
        <dbReference type="Proteomes" id="UP000194857"/>
    </source>
</evidence>
<feature type="domain" description="DUF7688" evidence="1">
    <location>
        <begin position="118"/>
        <end position="167"/>
    </location>
</feature>
<gene>
    <name evidence="2" type="ORF">CAZ10_09525</name>
</gene>
<proteinExistence type="predicted"/>
<reference evidence="2 3" key="1">
    <citation type="submission" date="2017-05" db="EMBL/GenBank/DDBJ databases">
        <authorList>
            <person name="Song R."/>
            <person name="Chenine A.L."/>
            <person name="Ruprecht R.M."/>
        </authorList>
    </citation>
    <scope>NUCLEOTIDE SEQUENCE [LARGE SCALE GENOMIC DNA]</scope>
    <source>
        <strain evidence="2 3">S567_C10_BS</strain>
    </source>
</reference>
<name>A0A241XRF0_PSEAI</name>
<organism evidence="2 3">
    <name type="scientific">Pseudomonas aeruginosa</name>
    <dbReference type="NCBI Taxonomy" id="287"/>
    <lineage>
        <taxon>Bacteria</taxon>
        <taxon>Pseudomonadati</taxon>
        <taxon>Pseudomonadota</taxon>
        <taxon>Gammaproteobacteria</taxon>
        <taxon>Pseudomonadales</taxon>
        <taxon>Pseudomonadaceae</taxon>
        <taxon>Pseudomonas</taxon>
    </lineage>
</organism>
<comment type="caution">
    <text evidence="2">The sequence shown here is derived from an EMBL/GenBank/DDBJ whole genome shotgun (WGS) entry which is preliminary data.</text>
</comment>
<evidence type="ECO:0000259" key="1">
    <source>
        <dbReference type="Pfam" id="PF24737"/>
    </source>
</evidence>